<comment type="caution">
    <text evidence="2">The sequence shown here is derived from an EMBL/GenBank/DDBJ whole genome shotgun (WGS) entry which is preliminary data.</text>
</comment>
<evidence type="ECO:0000259" key="1">
    <source>
        <dbReference type="Pfam" id="PF13456"/>
    </source>
</evidence>
<evidence type="ECO:0000313" key="2">
    <source>
        <dbReference type="EMBL" id="MED6217423.1"/>
    </source>
</evidence>
<keyword evidence="3" id="KW-1185">Reference proteome</keyword>
<organism evidence="2 3">
    <name type="scientific">Stylosanthes scabra</name>
    <dbReference type="NCBI Taxonomy" id="79078"/>
    <lineage>
        <taxon>Eukaryota</taxon>
        <taxon>Viridiplantae</taxon>
        <taxon>Streptophyta</taxon>
        <taxon>Embryophyta</taxon>
        <taxon>Tracheophyta</taxon>
        <taxon>Spermatophyta</taxon>
        <taxon>Magnoliopsida</taxon>
        <taxon>eudicotyledons</taxon>
        <taxon>Gunneridae</taxon>
        <taxon>Pentapetalae</taxon>
        <taxon>rosids</taxon>
        <taxon>fabids</taxon>
        <taxon>Fabales</taxon>
        <taxon>Fabaceae</taxon>
        <taxon>Papilionoideae</taxon>
        <taxon>50 kb inversion clade</taxon>
        <taxon>dalbergioids sensu lato</taxon>
        <taxon>Dalbergieae</taxon>
        <taxon>Pterocarpus clade</taxon>
        <taxon>Stylosanthes</taxon>
    </lineage>
</organism>
<name>A0ABU6Z800_9FABA</name>
<dbReference type="InterPro" id="IPR053151">
    <property type="entry name" value="RNase_H-like"/>
</dbReference>
<dbReference type="Proteomes" id="UP001341840">
    <property type="component" value="Unassembled WGS sequence"/>
</dbReference>
<sequence length="99" mass="11227">MEVGLSGFWQNVVCEMDCLDALQLIQLESSPSTVEHELVCKIKDILIRNWSVELSIIQQSANTVADYMARCAFSSQHEYKEWLSPSVDILARVQHDIAT</sequence>
<accession>A0ABU6Z800</accession>
<protein>
    <recommendedName>
        <fullName evidence="1">RNase H type-1 domain-containing protein</fullName>
    </recommendedName>
</protein>
<gene>
    <name evidence="2" type="ORF">PIB30_017483</name>
</gene>
<reference evidence="2 3" key="1">
    <citation type="journal article" date="2023" name="Plants (Basel)">
        <title>Bridging the Gap: Combining Genomics and Transcriptomics Approaches to Understand Stylosanthes scabra, an Orphan Legume from the Brazilian Caatinga.</title>
        <authorList>
            <person name="Ferreira-Neto J.R.C."/>
            <person name="da Silva M.D."/>
            <person name="Binneck E."/>
            <person name="de Melo N.F."/>
            <person name="da Silva R.H."/>
            <person name="de Melo A.L.T.M."/>
            <person name="Pandolfi V."/>
            <person name="Bustamante F.O."/>
            <person name="Brasileiro-Vidal A.C."/>
            <person name="Benko-Iseppon A.M."/>
        </authorList>
    </citation>
    <scope>NUCLEOTIDE SEQUENCE [LARGE SCALE GENOMIC DNA]</scope>
    <source>
        <tissue evidence="2">Leaves</tissue>
    </source>
</reference>
<feature type="domain" description="RNase H type-1" evidence="1">
    <location>
        <begin position="8"/>
        <end position="70"/>
    </location>
</feature>
<dbReference type="PANTHER" id="PTHR47723:SF19">
    <property type="entry name" value="POLYNUCLEOTIDYL TRANSFERASE, RIBONUCLEASE H-LIKE SUPERFAMILY PROTEIN"/>
    <property type="match status" value="1"/>
</dbReference>
<dbReference type="Pfam" id="PF13456">
    <property type="entry name" value="RVT_3"/>
    <property type="match status" value="1"/>
</dbReference>
<dbReference type="PANTHER" id="PTHR47723">
    <property type="entry name" value="OS05G0353850 PROTEIN"/>
    <property type="match status" value="1"/>
</dbReference>
<dbReference type="InterPro" id="IPR002156">
    <property type="entry name" value="RNaseH_domain"/>
</dbReference>
<proteinExistence type="predicted"/>
<dbReference type="EMBL" id="JASCZI010271911">
    <property type="protein sequence ID" value="MED6217423.1"/>
    <property type="molecule type" value="Genomic_DNA"/>
</dbReference>
<evidence type="ECO:0000313" key="3">
    <source>
        <dbReference type="Proteomes" id="UP001341840"/>
    </source>
</evidence>